<keyword evidence="1" id="KW-0812">Transmembrane</keyword>
<dbReference type="AlphaFoldDB" id="A0A0F0LBL7"/>
<organism evidence="2 3">
    <name type="scientific">Microbacterium oxydans</name>
    <dbReference type="NCBI Taxonomy" id="82380"/>
    <lineage>
        <taxon>Bacteria</taxon>
        <taxon>Bacillati</taxon>
        <taxon>Actinomycetota</taxon>
        <taxon>Actinomycetes</taxon>
        <taxon>Micrococcales</taxon>
        <taxon>Microbacteriaceae</taxon>
        <taxon>Microbacterium</taxon>
    </lineage>
</organism>
<dbReference type="PATRIC" id="fig|82380.11.peg.1238"/>
<sequence length="167" mass="17915">MSPEFDGMPHRAEVQDLLIERMRRDLTRPKWWKTIWGRLAIAGGVLTLAGSGIAAVILLEERPVSETAIVWCLKGAYLNPDGSLPGPGSSVATPDGVVEITDAEAMCDIVWESGQMESTDPLDPSPAPGVAPSEYTTCVTEHGEPALVPGRVECSVLKLHPYQPAGR</sequence>
<evidence type="ECO:0000256" key="1">
    <source>
        <dbReference type="SAM" id="Phobius"/>
    </source>
</evidence>
<gene>
    <name evidence="2" type="ORF">RS83_01206</name>
</gene>
<evidence type="ECO:0000313" key="3">
    <source>
        <dbReference type="Proteomes" id="UP000033640"/>
    </source>
</evidence>
<feature type="transmembrane region" description="Helical" evidence="1">
    <location>
        <begin position="35"/>
        <end position="59"/>
    </location>
</feature>
<dbReference type="Proteomes" id="UP000033640">
    <property type="component" value="Unassembled WGS sequence"/>
</dbReference>
<dbReference type="RefSeq" id="WP_045278611.1">
    <property type="nucleotide sequence ID" value="NZ_CAKKLT010000009.1"/>
</dbReference>
<evidence type="ECO:0000313" key="2">
    <source>
        <dbReference type="EMBL" id="KJL30064.1"/>
    </source>
</evidence>
<dbReference type="OrthoDB" id="4936454at2"/>
<keyword evidence="1" id="KW-1133">Transmembrane helix</keyword>
<dbReference type="EMBL" id="JYIW01000021">
    <property type="protein sequence ID" value="KJL30064.1"/>
    <property type="molecule type" value="Genomic_DNA"/>
</dbReference>
<protein>
    <submittedName>
        <fullName evidence="2">Uncharacterized protein</fullName>
    </submittedName>
</protein>
<proteinExistence type="predicted"/>
<comment type="caution">
    <text evidence="2">The sequence shown here is derived from an EMBL/GenBank/DDBJ whole genome shotgun (WGS) entry which is preliminary data.</text>
</comment>
<accession>A0A0F0LBL7</accession>
<keyword evidence="1" id="KW-0472">Membrane</keyword>
<name>A0A0F0LBL7_9MICO</name>
<reference evidence="2 3" key="1">
    <citation type="submission" date="2015-02" db="EMBL/GenBank/DDBJ databases">
        <title>Draft genome sequences of ten Microbacterium spp. with emphasis on heavy metal contaminated environments.</title>
        <authorList>
            <person name="Corretto E."/>
        </authorList>
    </citation>
    <scope>NUCLEOTIDE SEQUENCE [LARGE SCALE GENOMIC DNA]</scope>
    <source>
        <strain evidence="2 3">BEL4b</strain>
    </source>
</reference>